<keyword evidence="2" id="KW-0694">RNA-binding</keyword>
<dbReference type="InterPro" id="IPR002547">
    <property type="entry name" value="tRNA-bd_dom"/>
</dbReference>
<dbReference type="Gene3D" id="2.40.50.140">
    <property type="entry name" value="Nucleic acid-binding proteins"/>
    <property type="match status" value="1"/>
</dbReference>
<dbReference type="Pfam" id="PF18489">
    <property type="entry name" value="Alpha_Helical"/>
    <property type="match status" value="1"/>
</dbReference>
<protein>
    <submittedName>
        <fullName evidence="5">Putative tRNA binding domain protein</fullName>
    </submittedName>
</protein>
<gene>
    <name evidence="5" type="ORF">AMQ22_01515</name>
</gene>
<dbReference type="InterPro" id="IPR012340">
    <property type="entry name" value="NA-bd_OB-fold"/>
</dbReference>
<keyword evidence="1" id="KW-0820">tRNA-binding</keyword>
<dbReference type="GO" id="GO:0000049">
    <property type="term" value="F:tRNA binding"/>
    <property type="evidence" value="ECO:0007669"/>
    <property type="project" value="UniProtKB-KW"/>
</dbReference>
<name>A0A150IYF7_9EURY</name>
<evidence type="ECO:0000313" key="6">
    <source>
        <dbReference type="Proteomes" id="UP000075398"/>
    </source>
</evidence>
<sequence length="227" mass="25544">MDTHNNINILVAEKALELLKKTLESTRFEGVWKKKDALQITESMKSDIMAIKFSYAEKEDITDITKPIREKISKLQSALGEGWSSNFLSNSRKENKTSTKMGIAKIIFSMNTLYFVDKRIKLDNKYGVDTLVGKILSVSKVSDSLLICNVDIKRAITVLTNDMSIKDGDIVAVSILPPREFYGQVSEGMFCGIHGVLRIEGEIGNRAEIPIDGYKETMNMVQDFLKH</sequence>
<accession>A0A150IYF7</accession>
<organism evidence="5 6">
    <name type="scientific">Candidatus Methanofastidiosum methylothiophilum</name>
    <dbReference type="NCBI Taxonomy" id="1705564"/>
    <lineage>
        <taxon>Archaea</taxon>
        <taxon>Methanobacteriati</taxon>
        <taxon>Methanobacteriota</taxon>
        <taxon>Stenosarchaea group</taxon>
        <taxon>Candidatus Methanofastidiosia</taxon>
        <taxon>Candidatus Methanofastidiosales</taxon>
        <taxon>Candidatus Methanofastidiosaceae</taxon>
        <taxon>Candidatus Methanofastidiosum</taxon>
    </lineage>
</organism>
<evidence type="ECO:0000256" key="2">
    <source>
        <dbReference type="ARBA" id="ARBA00022884"/>
    </source>
</evidence>
<evidence type="ECO:0000259" key="3">
    <source>
        <dbReference type="Pfam" id="PF01588"/>
    </source>
</evidence>
<evidence type="ECO:0000259" key="4">
    <source>
        <dbReference type="Pfam" id="PF18489"/>
    </source>
</evidence>
<reference evidence="5 6" key="1">
    <citation type="journal article" date="2016" name="ISME J.">
        <title>Chasing the elusive Euryarchaeota class WSA2: genomes reveal a uniquely fastidious methyl-reducing methanogen.</title>
        <authorList>
            <person name="Nobu M.K."/>
            <person name="Narihiro T."/>
            <person name="Kuroda K."/>
            <person name="Mei R."/>
            <person name="Liu W.T."/>
        </authorList>
    </citation>
    <scope>NUCLEOTIDE SEQUENCE [LARGE SCALE GENOMIC DNA]</scope>
    <source>
        <strain evidence="5">U1lsi0528_Bin055</strain>
    </source>
</reference>
<feature type="domain" description="Alpha helical" evidence="4">
    <location>
        <begin position="2"/>
        <end position="122"/>
    </location>
</feature>
<dbReference type="Proteomes" id="UP000075398">
    <property type="component" value="Unassembled WGS sequence"/>
</dbReference>
<feature type="domain" description="TRNA-binding" evidence="3">
    <location>
        <begin position="132"/>
        <end position="194"/>
    </location>
</feature>
<dbReference type="AlphaFoldDB" id="A0A150IYF7"/>
<comment type="caution">
    <text evidence="5">The sequence shown here is derived from an EMBL/GenBank/DDBJ whole genome shotgun (WGS) entry which is preliminary data.</text>
</comment>
<evidence type="ECO:0000313" key="5">
    <source>
        <dbReference type="EMBL" id="KYC50043.1"/>
    </source>
</evidence>
<dbReference type="InterPro" id="IPR041169">
    <property type="entry name" value="Alpha_helical"/>
</dbReference>
<proteinExistence type="predicted"/>
<dbReference type="STRING" id="1705564.APG08_00306"/>
<dbReference type="Pfam" id="PF01588">
    <property type="entry name" value="tRNA_bind"/>
    <property type="match status" value="1"/>
</dbReference>
<dbReference type="SUPFAM" id="SSF50249">
    <property type="entry name" value="Nucleic acid-binding proteins"/>
    <property type="match status" value="1"/>
</dbReference>
<dbReference type="EMBL" id="LNGC01000081">
    <property type="protein sequence ID" value="KYC50043.1"/>
    <property type="molecule type" value="Genomic_DNA"/>
</dbReference>
<dbReference type="Gene3D" id="1.20.1440.150">
    <property type="match status" value="1"/>
</dbReference>
<evidence type="ECO:0000256" key="1">
    <source>
        <dbReference type="ARBA" id="ARBA00022555"/>
    </source>
</evidence>